<comment type="caution">
    <text evidence="2">The sequence shown here is derived from an EMBL/GenBank/DDBJ whole genome shotgun (WGS) entry which is preliminary data.</text>
</comment>
<keyword evidence="3" id="KW-1185">Reference proteome</keyword>
<accession>A0A9P6BAD2</accession>
<evidence type="ECO:0000313" key="2">
    <source>
        <dbReference type="EMBL" id="KAF9519181.1"/>
    </source>
</evidence>
<sequence>MNAIDPNARDFTLILPPTTDDIELEERVTLFWSVFILDRYSSLLCNTPSTIRDETVWSPWPRPADQWHIPRHHELRISSPASLILSHMPSLDYTPLLQSVVSFRALGTYIIQRTTLLEKAATSPQPKTEYDITLLTENYESSRETVRRLSSWLPPVLIESPEDTTPTATMSFTPQQPFDSNALALHNTQIPGSISPYPGSAPSSHFTVPTPPAAPSLPYIPLSAPTSGAASTPAPNVSPFFDSPSNISSPVSQSSRGSPPANPQRSPMESAALIYAHSAFNAAWIRLNATAEVLPLSAPFQSPFLVSHSQRSLSLSPPPNQFVAPSPSSSGSSHYSRSPPYSQSSQSPVSQPPWSVPDPWNLQGGRRTLEVAREIAELARMAYFDQAVFEELDMMISVSIAPFTLYVADVGCHF</sequence>
<feature type="compositionally biased region" description="Low complexity" evidence="1">
    <location>
        <begin position="243"/>
        <end position="259"/>
    </location>
</feature>
<feature type="compositionally biased region" description="Low complexity" evidence="1">
    <location>
        <begin position="325"/>
        <end position="349"/>
    </location>
</feature>
<evidence type="ECO:0000313" key="3">
    <source>
        <dbReference type="Proteomes" id="UP000886523"/>
    </source>
</evidence>
<organism evidence="2 3">
    <name type="scientific">Hydnum rufescens UP504</name>
    <dbReference type="NCBI Taxonomy" id="1448309"/>
    <lineage>
        <taxon>Eukaryota</taxon>
        <taxon>Fungi</taxon>
        <taxon>Dikarya</taxon>
        <taxon>Basidiomycota</taxon>
        <taxon>Agaricomycotina</taxon>
        <taxon>Agaricomycetes</taxon>
        <taxon>Cantharellales</taxon>
        <taxon>Hydnaceae</taxon>
        <taxon>Hydnum</taxon>
    </lineage>
</organism>
<feature type="compositionally biased region" description="Low complexity" evidence="1">
    <location>
        <begin position="226"/>
        <end position="235"/>
    </location>
</feature>
<feature type="region of interest" description="Disordered" evidence="1">
    <location>
        <begin position="226"/>
        <end position="266"/>
    </location>
</feature>
<dbReference type="EMBL" id="MU128919">
    <property type="protein sequence ID" value="KAF9519181.1"/>
    <property type="molecule type" value="Genomic_DNA"/>
</dbReference>
<dbReference type="CDD" id="cd12148">
    <property type="entry name" value="fungal_TF_MHR"/>
    <property type="match status" value="1"/>
</dbReference>
<protein>
    <recommendedName>
        <fullName evidence="4">Transcription factor domain-containing protein</fullName>
    </recommendedName>
</protein>
<proteinExistence type="predicted"/>
<evidence type="ECO:0000256" key="1">
    <source>
        <dbReference type="SAM" id="MobiDB-lite"/>
    </source>
</evidence>
<evidence type="ECO:0008006" key="4">
    <source>
        <dbReference type="Google" id="ProtNLM"/>
    </source>
</evidence>
<reference evidence="2" key="1">
    <citation type="journal article" date="2020" name="Nat. Commun.">
        <title>Large-scale genome sequencing of mycorrhizal fungi provides insights into the early evolution of symbiotic traits.</title>
        <authorList>
            <person name="Miyauchi S."/>
            <person name="Kiss E."/>
            <person name="Kuo A."/>
            <person name="Drula E."/>
            <person name="Kohler A."/>
            <person name="Sanchez-Garcia M."/>
            <person name="Morin E."/>
            <person name="Andreopoulos B."/>
            <person name="Barry K.W."/>
            <person name="Bonito G."/>
            <person name="Buee M."/>
            <person name="Carver A."/>
            <person name="Chen C."/>
            <person name="Cichocki N."/>
            <person name="Clum A."/>
            <person name="Culley D."/>
            <person name="Crous P.W."/>
            <person name="Fauchery L."/>
            <person name="Girlanda M."/>
            <person name="Hayes R.D."/>
            <person name="Keri Z."/>
            <person name="LaButti K."/>
            <person name="Lipzen A."/>
            <person name="Lombard V."/>
            <person name="Magnuson J."/>
            <person name="Maillard F."/>
            <person name="Murat C."/>
            <person name="Nolan M."/>
            <person name="Ohm R.A."/>
            <person name="Pangilinan J."/>
            <person name="Pereira M.F."/>
            <person name="Perotto S."/>
            <person name="Peter M."/>
            <person name="Pfister S."/>
            <person name="Riley R."/>
            <person name="Sitrit Y."/>
            <person name="Stielow J.B."/>
            <person name="Szollosi G."/>
            <person name="Zifcakova L."/>
            <person name="Stursova M."/>
            <person name="Spatafora J.W."/>
            <person name="Tedersoo L."/>
            <person name="Vaario L.M."/>
            <person name="Yamada A."/>
            <person name="Yan M."/>
            <person name="Wang P."/>
            <person name="Xu J."/>
            <person name="Bruns T."/>
            <person name="Baldrian P."/>
            <person name="Vilgalys R."/>
            <person name="Dunand C."/>
            <person name="Henrissat B."/>
            <person name="Grigoriev I.V."/>
            <person name="Hibbett D."/>
            <person name="Nagy L.G."/>
            <person name="Martin F.M."/>
        </authorList>
    </citation>
    <scope>NUCLEOTIDE SEQUENCE</scope>
    <source>
        <strain evidence="2">UP504</strain>
    </source>
</reference>
<dbReference type="AlphaFoldDB" id="A0A9P6BAD2"/>
<feature type="region of interest" description="Disordered" evidence="1">
    <location>
        <begin position="316"/>
        <end position="361"/>
    </location>
</feature>
<dbReference type="Proteomes" id="UP000886523">
    <property type="component" value="Unassembled WGS sequence"/>
</dbReference>
<name>A0A9P6BAD2_9AGAM</name>
<gene>
    <name evidence="2" type="ORF">BS47DRAFT_77200</name>
</gene>
<dbReference type="OrthoDB" id="2123952at2759"/>